<dbReference type="EC" id="2.7.7.65" evidence="1"/>
<comment type="catalytic activity">
    <reaction evidence="2">
        <text>2 GTP = 3',3'-c-di-GMP + 2 diphosphate</text>
        <dbReference type="Rhea" id="RHEA:24898"/>
        <dbReference type="ChEBI" id="CHEBI:33019"/>
        <dbReference type="ChEBI" id="CHEBI:37565"/>
        <dbReference type="ChEBI" id="CHEBI:58805"/>
        <dbReference type="EC" id="2.7.7.65"/>
    </reaction>
</comment>
<dbReference type="PANTHER" id="PTHR45138">
    <property type="entry name" value="REGULATORY COMPONENTS OF SENSORY TRANSDUCTION SYSTEM"/>
    <property type="match status" value="1"/>
</dbReference>
<dbReference type="FunFam" id="3.30.70.270:FF:000001">
    <property type="entry name" value="Diguanylate cyclase domain protein"/>
    <property type="match status" value="1"/>
</dbReference>
<keyword evidence="3" id="KW-1133">Transmembrane helix</keyword>
<dbReference type="Pfam" id="PF00990">
    <property type="entry name" value="GGDEF"/>
    <property type="match status" value="1"/>
</dbReference>
<evidence type="ECO:0000259" key="4">
    <source>
        <dbReference type="PROSITE" id="PS50887"/>
    </source>
</evidence>
<reference evidence="5 6" key="1">
    <citation type="submission" date="2016-10" db="EMBL/GenBank/DDBJ databases">
        <title>Genome sequence of a sulfur-reducing bacterium Desulfurobacterium indicum K6013.</title>
        <authorList>
            <person name="Cao J."/>
            <person name="Shao Z."/>
            <person name="Alain K."/>
            <person name="Jebbar M."/>
        </authorList>
    </citation>
    <scope>NUCLEOTIDE SEQUENCE [LARGE SCALE GENOMIC DNA]</scope>
    <source>
        <strain evidence="5 6">K6013</strain>
    </source>
</reference>
<sequence>MKYKNIKRSFIGRTLFMILILVALSALLSGVSDFFVIKKMESEIKKKEYCRIKRAFPALLHLCDEKIGNMLNSFGMWDDMIHNIELKNVSWIKEMFEDDDMVTSQFSSYGVYNFKNYPVYVKNLIFSRVEVLKVSSFIKRRFRKGQPGKPVIFFHIYGGRIYHVGVLPLCWNDGSVASYGFIYFAHEVNGKTLKMYGQILSARIKAVPSVKVLKASDLIYTFPMKDIDNKIVGLFGFYEDMLVINIFKNMNRLFILIVVVILVVYIGAFSLVANSINDAMKKTFGSITSSLKRLSEGDFNALENLDEFCQRDDELGSLTKNIKKIARQLSVNLSTDPLTGIYNRLYFSKKFEEEIERAKRTGRPLSFVIFDLDDFKNINDTYGHVAGDLVLKNFAKSVSSTVRSFDTFARIGGEEFGLILPETDLKTAVQIVERIKRRLKDVYVPEIDGKVKITFSAGVAGYKNGDNMDSLFHRADVALYRAKQKGKNRIEIEG</sequence>
<dbReference type="InterPro" id="IPR050469">
    <property type="entry name" value="Diguanylate_Cyclase"/>
</dbReference>
<name>A0A1R1MMF9_9BACT</name>
<accession>A0A1R1MMF9</accession>
<dbReference type="SMART" id="SM00267">
    <property type="entry name" value="GGDEF"/>
    <property type="match status" value="1"/>
</dbReference>
<dbReference type="EMBL" id="MOEN01000005">
    <property type="protein sequence ID" value="OMH41012.1"/>
    <property type="molecule type" value="Genomic_DNA"/>
</dbReference>
<dbReference type="GO" id="GO:0052621">
    <property type="term" value="F:diguanylate cyclase activity"/>
    <property type="evidence" value="ECO:0007669"/>
    <property type="project" value="UniProtKB-EC"/>
</dbReference>
<evidence type="ECO:0000313" key="6">
    <source>
        <dbReference type="Proteomes" id="UP000187408"/>
    </source>
</evidence>
<feature type="transmembrane region" description="Helical" evidence="3">
    <location>
        <begin position="15"/>
        <end position="37"/>
    </location>
</feature>
<dbReference type="InterPro" id="IPR043128">
    <property type="entry name" value="Rev_trsase/Diguanyl_cyclase"/>
</dbReference>
<keyword evidence="3" id="KW-0472">Membrane</keyword>
<keyword evidence="6" id="KW-1185">Reference proteome</keyword>
<organism evidence="5 6">
    <name type="scientific">Desulfurobacterium indicum</name>
    <dbReference type="NCBI Taxonomy" id="1914305"/>
    <lineage>
        <taxon>Bacteria</taxon>
        <taxon>Pseudomonadati</taxon>
        <taxon>Aquificota</taxon>
        <taxon>Aquificia</taxon>
        <taxon>Desulfurobacteriales</taxon>
        <taxon>Desulfurobacteriaceae</taxon>
        <taxon>Desulfurobacterium</taxon>
    </lineage>
</organism>
<dbReference type="InterPro" id="IPR029787">
    <property type="entry name" value="Nucleotide_cyclase"/>
</dbReference>
<feature type="domain" description="GGDEF" evidence="4">
    <location>
        <begin position="363"/>
        <end position="494"/>
    </location>
</feature>
<gene>
    <name evidence="5" type="ORF">BLW93_02235</name>
</gene>
<dbReference type="PANTHER" id="PTHR45138:SF9">
    <property type="entry name" value="DIGUANYLATE CYCLASE DGCM-RELATED"/>
    <property type="match status" value="1"/>
</dbReference>
<keyword evidence="3" id="KW-0812">Transmembrane</keyword>
<comment type="caution">
    <text evidence="5">The sequence shown here is derived from an EMBL/GenBank/DDBJ whole genome shotgun (WGS) entry which is preliminary data.</text>
</comment>
<dbReference type="Proteomes" id="UP000187408">
    <property type="component" value="Unassembled WGS sequence"/>
</dbReference>
<protein>
    <recommendedName>
        <fullName evidence="1">diguanylate cyclase</fullName>
        <ecNumber evidence="1">2.7.7.65</ecNumber>
    </recommendedName>
</protein>
<evidence type="ECO:0000256" key="3">
    <source>
        <dbReference type="SAM" id="Phobius"/>
    </source>
</evidence>
<dbReference type="SUPFAM" id="SSF55073">
    <property type="entry name" value="Nucleotide cyclase"/>
    <property type="match status" value="1"/>
</dbReference>
<feature type="transmembrane region" description="Helical" evidence="3">
    <location>
        <begin position="253"/>
        <end position="273"/>
    </location>
</feature>
<evidence type="ECO:0000256" key="1">
    <source>
        <dbReference type="ARBA" id="ARBA00012528"/>
    </source>
</evidence>
<dbReference type="AlphaFoldDB" id="A0A1R1MMF9"/>
<dbReference type="NCBIfam" id="TIGR00254">
    <property type="entry name" value="GGDEF"/>
    <property type="match status" value="1"/>
</dbReference>
<dbReference type="OrthoDB" id="9759607at2"/>
<dbReference type="STRING" id="1914305.BLW93_02235"/>
<dbReference type="RefSeq" id="WP_076712492.1">
    <property type="nucleotide sequence ID" value="NZ_MOEN01000005.1"/>
</dbReference>
<dbReference type="PROSITE" id="PS50887">
    <property type="entry name" value="GGDEF"/>
    <property type="match status" value="1"/>
</dbReference>
<dbReference type="Gene3D" id="3.30.70.270">
    <property type="match status" value="1"/>
</dbReference>
<dbReference type="Gene3D" id="6.10.340.10">
    <property type="match status" value="1"/>
</dbReference>
<proteinExistence type="predicted"/>
<dbReference type="CDD" id="cd01949">
    <property type="entry name" value="GGDEF"/>
    <property type="match status" value="1"/>
</dbReference>
<evidence type="ECO:0000256" key="2">
    <source>
        <dbReference type="ARBA" id="ARBA00034247"/>
    </source>
</evidence>
<dbReference type="InterPro" id="IPR000160">
    <property type="entry name" value="GGDEF_dom"/>
</dbReference>
<evidence type="ECO:0000313" key="5">
    <source>
        <dbReference type="EMBL" id="OMH41012.1"/>
    </source>
</evidence>